<dbReference type="AlphaFoldDB" id="A0A8S1JWP6"/>
<protein>
    <submittedName>
        <fullName evidence="1">Uncharacterized protein</fullName>
    </submittedName>
</protein>
<comment type="caution">
    <text evidence="1">The sequence shown here is derived from an EMBL/GenBank/DDBJ whole genome shotgun (WGS) entry which is preliminary data.</text>
</comment>
<keyword evidence="2" id="KW-1185">Reference proteome</keyword>
<organism evidence="1 2">
    <name type="scientific">Paramecium sonneborni</name>
    <dbReference type="NCBI Taxonomy" id="65129"/>
    <lineage>
        <taxon>Eukaryota</taxon>
        <taxon>Sar</taxon>
        <taxon>Alveolata</taxon>
        <taxon>Ciliophora</taxon>
        <taxon>Intramacronucleata</taxon>
        <taxon>Oligohymenophorea</taxon>
        <taxon>Peniculida</taxon>
        <taxon>Parameciidae</taxon>
        <taxon>Paramecium</taxon>
    </lineage>
</organism>
<dbReference type="Proteomes" id="UP000692954">
    <property type="component" value="Unassembled WGS sequence"/>
</dbReference>
<accession>A0A8S1JWP6</accession>
<proteinExistence type="predicted"/>
<dbReference type="EMBL" id="CAJJDN010000002">
    <property type="protein sequence ID" value="CAD8046667.1"/>
    <property type="molecule type" value="Genomic_DNA"/>
</dbReference>
<gene>
    <name evidence="1" type="ORF">PSON_ATCC_30995.1.T0020005</name>
</gene>
<reference evidence="1" key="1">
    <citation type="submission" date="2021-01" db="EMBL/GenBank/DDBJ databases">
        <authorList>
            <consortium name="Genoscope - CEA"/>
            <person name="William W."/>
        </authorList>
    </citation>
    <scope>NUCLEOTIDE SEQUENCE</scope>
</reference>
<name>A0A8S1JWP6_9CILI</name>
<evidence type="ECO:0000313" key="1">
    <source>
        <dbReference type="EMBL" id="CAD8046667.1"/>
    </source>
</evidence>
<sequence length="53" mass="6714">MKEERENYDFFSLESRHFKYLREELYKYGQKNQQRLINQQTQLLLQSHYNLSQ</sequence>
<evidence type="ECO:0000313" key="2">
    <source>
        <dbReference type="Proteomes" id="UP000692954"/>
    </source>
</evidence>